<keyword evidence="12" id="KW-0547">Nucleotide-binding</keyword>
<evidence type="ECO:0000256" key="17">
    <source>
        <dbReference type="ARBA" id="ARBA00023239"/>
    </source>
</evidence>
<dbReference type="SMART" id="SM00729">
    <property type="entry name" value="Elp3"/>
    <property type="match status" value="1"/>
</dbReference>
<comment type="catalytic activity">
    <reaction evidence="18">
        <text>GTP + AH2 + S-adenosyl-L-methionine = (8S)-3',8-cyclo-7,8-dihydroguanosine 5'-triphosphate + 5'-deoxyadenosine + L-methionine + A + H(+)</text>
        <dbReference type="Rhea" id="RHEA:49576"/>
        <dbReference type="ChEBI" id="CHEBI:13193"/>
        <dbReference type="ChEBI" id="CHEBI:15378"/>
        <dbReference type="ChEBI" id="CHEBI:17319"/>
        <dbReference type="ChEBI" id="CHEBI:17499"/>
        <dbReference type="ChEBI" id="CHEBI:37565"/>
        <dbReference type="ChEBI" id="CHEBI:57844"/>
        <dbReference type="ChEBI" id="CHEBI:59789"/>
        <dbReference type="ChEBI" id="CHEBI:131766"/>
        <dbReference type="EC" id="4.1.99.22"/>
    </reaction>
</comment>
<dbReference type="HAMAP" id="MF_01225_B">
    <property type="entry name" value="MoaA_B"/>
    <property type="match status" value="1"/>
</dbReference>
<dbReference type="HAMAP" id="MF_01224_B">
    <property type="entry name" value="MoaC_B"/>
    <property type="match status" value="1"/>
</dbReference>
<gene>
    <name evidence="22" type="primary">MOCS1</name>
</gene>
<keyword evidence="9" id="KW-0004">4Fe-4S</keyword>
<comment type="function">
    <text evidence="19">Isoform MOCS1A and isoform MOCS1B probably form a complex that catalyzes the conversion of 5'-GTP to cyclic pyranopterin monophosphate (cPMP). MOCS1A catalyzes the cyclization of GTP to (8S)-3',8-cyclo-7,8-dihydroguanosine 5'-triphosphate and MOCS1B catalyzes the subsequent conversion of (8S)-3',8-cyclo-7,8-dihydroguanosine 5'-triphosphate to cPMP.</text>
</comment>
<dbReference type="Proteomes" id="UP000265100">
    <property type="component" value="Chromosome 19"/>
</dbReference>
<dbReference type="AlphaFoldDB" id="A0AAX7VTT6"/>
<dbReference type="NCBIfam" id="NF001199">
    <property type="entry name" value="PRK00164.2-1"/>
    <property type="match status" value="1"/>
</dbReference>
<dbReference type="InterPro" id="IPR010505">
    <property type="entry name" value="MoaA_twitch"/>
</dbReference>
<evidence type="ECO:0000256" key="15">
    <source>
        <dbReference type="ARBA" id="ARBA00023134"/>
    </source>
</evidence>
<dbReference type="SFLD" id="SFLDS00029">
    <property type="entry name" value="Radical_SAM"/>
    <property type="match status" value="1"/>
</dbReference>
<reference evidence="22" key="2">
    <citation type="submission" date="2025-08" db="UniProtKB">
        <authorList>
            <consortium name="Ensembl"/>
        </authorList>
    </citation>
    <scope>IDENTIFICATION</scope>
</reference>
<dbReference type="Gene3D" id="3.20.20.70">
    <property type="entry name" value="Aldolase class I"/>
    <property type="match status" value="1"/>
</dbReference>
<keyword evidence="17" id="KW-0456">Lyase</keyword>
<evidence type="ECO:0000256" key="11">
    <source>
        <dbReference type="ARBA" id="ARBA00022723"/>
    </source>
</evidence>
<evidence type="ECO:0000256" key="7">
    <source>
        <dbReference type="ARBA" id="ARBA00012575"/>
    </source>
</evidence>
<evidence type="ECO:0000259" key="21">
    <source>
        <dbReference type="PROSITE" id="PS51918"/>
    </source>
</evidence>
<dbReference type="PROSITE" id="PS01305">
    <property type="entry name" value="MOAA_NIFB_PQQE"/>
    <property type="match status" value="1"/>
</dbReference>
<dbReference type="SFLD" id="SFLDG01383">
    <property type="entry name" value="cyclic_pyranopterin_phosphate"/>
    <property type="match status" value="1"/>
</dbReference>
<evidence type="ECO:0000256" key="19">
    <source>
        <dbReference type="ARBA" id="ARBA00054222"/>
    </source>
</evidence>
<evidence type="ECO:0000256" key="10">
    <source>
        <dbReference type="ARBA" id="ARBA00022691"/>
    </source>
</evidence>
<comment type="similarity">
    <text evidence="4">In the C-terminal section; belongs to the MoaC family.</text>
</comment>
<dbReference type="NCBIfam" id="TIGR00581">
    <property type="entry name" value="moaC"/>
    <property type="match status" value="1"/>
</dbReference>
<dbReference type="InterPro" id="IPR013785">
    <property type="entry name" value="Aldolase_TIM"/>
</dbReference>
<dbReference type="InterPro" id="IPR002820">
    <property type="entry name" value="Mopterin_CF_biosynth-C_dom"/>
</dbReference>
<dbReference type="GO" id="GO:0006777">
    <property type="term" value="P:Mo-molybdopterin cofactor biosynthetic process"/>
    <property type="evidence" value="ECO:0007669"/>
    <property type="project" value="UniProtKB-KW"/>
</dbReference>
<evidence type="ECO:0000256" key="5">
    <source>
        <dbReference type="ARBA" id="ARBA00009862"/>
    </source>
</evidence>
<dbReference type="GO" id="GO:0046872">
    <property type="term" value="F:metal ion binding"/>
    <property type="evidence" value="ECO:0007669"/>
    <property type="project" value="UniProtKB-KW"/>
</dbReference>
<dbReference type="SUPFAM" id="SSF102114">
    <property type="entry name" value="Radical SAM enzymes"/>
    <property type="match status" value="1"/>
</dbReference>
<evidence type="ECO:0000256" key="20">
    <source>
        <dbReference type="ARBA" id="ARBA00063038"/>
    </source>
</evidence>
<protein>
    <recommendedName>
        <fullName evidence="8">Molybdenum cofactor biosynthesis protein 1</fullName>
        <ecNumber evidence="6">4.1.99.22</ecNumber>
        <ecNumber evidence="7">4.6.1.17</ecNumber>
    </recommendedName>
</protein>
<dbReference type="InterPro" id="IPR047594">
    <property type="entry name" value="MoaC_bact/euk"/>
</dbReference>
<dbReference type="FunFam" id="3.20.20.70:FF:000117">
    <property type="entry name" value="molybdenum cofactor biosynthesis protein 1"/>
    <property type="match status" value="1"/>
</dbReference>
<keyword evidence="10" id="KW-0949">S-adenosyl-L-methionine</keyword>
<keyword evidence="14" id="KW-0411">Iron-sulfur</keyword>
<dbReference type="PANTHER" id="PTHR22960">
    <property type="entry name" value="MOLYBDOPTERIN COFACTOR SYNTHESIS PROTEIN A"/>
    <property type="match status" value="1"/>
</dbReference>
<keyword evidence="15" id="KW-0342">GTP-binding</keyword>
<evidence type="ECO:0000256" key="4">
    <source>
        <dbReference type="ARBA" id="ARBA00008484"/>
    </source>
</evidence>
<evidence type="ECO:0000256" key="1">
    <source>
        <dbReference type="ARBA" id="ARBA00001637"/>
    </source>
</evidence>
<keyword evidence="16" id="KW-0501">Molybdenum cofactor biosynthesis</keyword>
<evidence type="ECO:0000256" key="12">
    <source>
        <dbReference type="ARBA" id="ARBA00022741"/>
    </source>
</evidence>
<feature type="domain" description="Radical SAM core" evidence="21">
    <location>
        <begin position="39"/>
        <end position="252"/>
    </location>
</feature>
<dbReference type="InterPro" id="IPR058240">
    <property type="entry name" value="rSAM_sf"/>
</dbReference>
<evidence type="ECO:0000256" key="16">
    <source>
        <dbReference type="ARBA" id="ARBA00023150"/>
    </source>
</evidence>
<dbReference type="InterPro" id="IPR023045">
    <property type="entry name" value="MoaC"/>
</dbReference>
<evidence type="ECO:0000313" key="23">
    <source>
        <dbReference type="Proteomes" id="UP000265100"/>
    </source>
</evidence>
<dbReference type="InterPro" id="IPR007197">
    <property type="entry name" value="rSAM"/>
</dbReference>
<keyword evidence="23" id="KW-1185">Reference proteome</keyword>
<comment type="similarity">
    <text evidence="5">In the N-terminal section; belongs to the radical SAM superfamily. MoaA family.</text>
</comment>
<evidence type="ECO:0000256" key="3">
    <source>
        <dbReference type="ARBA" id="ARBA00005046"/>
    </source>
</evidence>
<dbReference type="GO" id="GO:0061799">
    <property type="term" value="F:cyclic pyranopterin monophosphate synthase activity"/>
    <property type="evidence" value="ECO:0007669"/>
    <property type="project" value="UniProtKB-EC"/>
</dbReference>
<reference evidence="22" key="3">
    <citation type="submission" date="2025-09" db="UniProtKB">
        <authorList>
            <consortium name="Ensembl"/>
        </authorList>
    </citation>
    <scope>IDENTIFICATION</scope>
</reference>
<evidence type="ECO:0000256" key="13">
    <source>
        <dbReference type="ARBA" id="ARBA00023004"/>
    </source>
</evidence>
<dbReference type="Ensembl" id="ENSACLT00000067418.1">
    <property type="protein sequence ID" value="ENSACLP00000084537.1"/>
    <property type="gene ID" value="ENSACLG00000026679.2"/>
</dbReference>
<dbReference type="SFLD" id="SFLDG01067">
    <property type="entry name" value="SPASM/twitch_domain_containing"/>
    <property type="match status" value="1"/>
</dbReference>
<evidence type="ECO:0000256" key="8">
    <source>
        <dbReference type="ARBA" id="ARBA00015273"/>
    </source>
</evidence>
<evidence type="ECO:0000256" key="18">
    <source>
        <dbReference type="ARBA" id="ARBA00048697"/>
    </source>
</evidence>
<proteinExistence type="inferred from homology"/>
<reference evidence="22" key="1">
    <citation type="submission" date="2018-05" db="EMBL/GenBank/DDBJ databases">
        <authorList>
            <person name="Datahose"/>
        </authorList>
    </citation>
    <scope>NUCLEOTIDE SEQUENCE</scope>
</reference>
<dbReference type="SFLD" id="SFLDG01386">
    <property type="entry name" value="main_SPASM_domain-containing"/>
    <property type="match status" value="1"/>
</dbReference>
<dbReference type="NCBIfam" id="TIGR02666">
    <property type="entry name" value="moaA"/>
    <property type="match status" value="1"/>
</dbReference>
<dbReference type="PROSITE" id="PS51918">
    <property type="entry name" value="RADICAL_SAM"/>
    <property type="match status" value="1"/>
</dbReference>
<dbReference type="SUPFAM" id="SSF55040">
    <property type="entry name" value="Molybdenum cofactor biosynthesis protein C, MoaC"/>
    <property type="match status" value="1"/>
</dbReference>
<dbReference type="InterPro" id="IPR006638">
    <property type="entry name" value="Elp3/MiaA/NifB-like_rSAM"/>
</dbReference>
<dbReference type="InterPro" id="IPR013483">
    <property type="entry name" value="MoaA"/>
</dbReference>
<evidence type="ECO:0000256" key="2">
    <source>
        <dbReference type="ARBA" id="ARBA00001966"/>
    </source>
</evidence>
<evidence type="ECO:0000313" key="22">
    <source>
        <dbReference type="Ensembl" id="ENSACLP00000084537.1"/>
    </source>
</evidence>
<organism evidence="22 23">
    <name type="scientific">Astatotilapia calliptera</name>
    <name type="common">Eastern happy</name>
    <name type="synonym">Chromis callipterus</name>
    <dbReference type="NCBI Taxonomy" id="8154"/>
    <lineage>
        <taxon>Eukaryota</taxon>
        <taxon>Metazoa</taxon>
        <taxon>Chordata</taxon>
        <taxon>Craniata</taxon>
        <taxon>Vertebrata</taxon>
        <taxon>Euteleostomi</taxon>
        <taxon>Actinopterygii</taxon>
        <taxon>Neopterygii</taxon>
        <taxon>Teleostei</taxon>
        <taxon>Neoteleostei</taxon>
        <taxon>Acanthomorphata</taxon>
        <taxon>Ovalentaria</taxon>
        <taxon>Cichlomorphae</taxon>
        <taxon>Cichliformes</taxon>
        <taxon>Cichlidae</taxon>
        <taxon>African cichlids</taxon>
        <taxon>Pseudocrenilabrinae</taxon>
        <taxon>Haplochromini</taxon>
        <taxon>Astatotilapia</taxon>
    </lineage>
</organism>
<keyword evidence="11" id="KW-0479">Metal-binding</keyword>
<dbReference type="InterPro" id="IPR040064">
    <property type="entry name" value="MoaA-like"/>
</dbReference>
<comment type="cofactor">
    <cofactor evidence="2">
        <name>[4Fe-4S] cluster</name>
        <dbReference type="ChEBI" id="CHEBI:49883"/>
    </cofactor>
</comment>
<dbReference type="FunFam" id="3.30.70.640:FF:000002">
    <property type="entry name" value="Molybdenum cofactor biosynthesis protein 1"/>
    <property type="match status" value="1"/>
</dbReference>
<accession>A0AAX7VTT6</accession>
<dbReference type="GeneTree" id="ENSGT00390000016567"/>
<keyword evidence="13" id="KW-0408">Iron</keyword>
<dbReference type="Pfam" id="PF01967">
    <property type="entry name" value="MoaC"/>
    <property type="match status" value="1"/>
</dbReference>
<comment type="subunit">
    <text evidence="20">Isoform MOCS1A and isoform MOCS1B probably form a heterooligomer.</text>
</comment>
<dbReference type="Pfam" id="PF06463">
    <property type="entry name" value="Mob_synth_C"/>
    <property type="match status" value="1"/>
</dbReference>
<dbReference type="CDD" id="cd01420">
    <property type="entry name" value="MoaC_PE"/>
    <property type="match status" value="1"/>
</dbReference>
<name>A0AAX7VTT6_ASTCA</name>
<dbReference type="NCBIfam" id="NF006870">
    <property type="entry name" value="PRK09364.1"/>
    <property type="match status" value="1"/>
</dbReference>
<dbReference type="Gene3D" id="3.30.70.640">
    <property type="entry name" value="Molybdopterin cofactor biosynthesis C (MoaC) domain"/>
    <property type="match status" value="1"/>
</dbReference>
<dbReference type="GO" id="GO:0061798">
    <property type="term" value="F:GTP 3',8'-cyclase activity"/>
    <property type="evidence" value="ECO:0007669"/>
    <property type="project" value="UniProtKB-EC"/>
</dbReference>
<dbReference type="InterPro" id="IPR000385">
    <property type="entry name" value="MoaA_NifB_PqqE_Fe-S-bd_CS"/>
</dbReference>
<dbReference type="CDD" id="cd01335">
    <property type="entry name" value="Radical_SAM"/>
    <property type="match status" value="1"/>
</dbReference>
<dbReference type="EC" id="4.1.99.22" evidence="6"/>
<comment type="pathway">
    <text evidence="3">Cofactor biosynthesis; molybdopterin biosynthesis.</text>
</comment>
<dbReference type="CDD" id="cd21117">
    <property type="entry name" value="Twitch_MoaA"/>
    <property type="match status" value="1"/>
</dbReference>
<dbReference type="GO" id="GO:0005525">
    <property type="term" value="F:GTP binding"/>
    <property type="evidence" value="ECO:0007669"/>
    <property type="project" value="UniProtKB-KW"/>
</dbReference>
<evidence type="ECO:0000256" key="14">
    <source>
        <dbReference type="ARBA" id="ARBA00023014"/>
    </source>
</evidence>
<dbReference type="EC" id="4.6.1.17" evidence="7"/>
<dbReference type="Pfam" id="PF04055">
    <property type="entry name" value="Radical_SAM"/>
    <property type="match status" value="1"/>
</dbReference>
<evidence type="ECO:0000256" key="9">
    <source>
        <dbReference type="ARBA" id="ARBA00022485"/>
    </source>
</evidence>
<evidence type="ECO:0000256" key="6">
    <source>
        <dbReference type="ARBA" id="ARBA00012167"/>
    </source>
</evidence>
<dbReference type="PANTHER" id="PTHR22960:SF0">
    <property type="entry name" value="MOLYBDENUM COFACTOR BIOSYNTHESIS PROTEIN 1"/>
    <property type="match status" value="1"/>
</dbReference>
<dbReference type="InterPro" id="IPR036522">
    <property type="entry name" value="MoaC_sf"/>
</dbReference>
<comment type="catalytic activity">
    <reaction evidence="1">
        <text>(8S)-3',8-cyclo-7,8-dihydroguanosine 5'-triphosphate = cyclic pyranopterin phosphate + diphosphate</text>
        <dbReference type="Rhea" id="RHEA:49580"/>
        <dbReference type="ChEBI" id="CHEBI:33019"/>
        <dbReference type="ChEBI" id="CHEBI:59648"/>
        <dbReference type="ChEBI" id="CHEBI:131766"/>
        <dbReference type="EC" id="4.6.1.17"/>
    </reaction>
</comment>
<sequence>GVMGCIFGVIVRTNQRGETTPHLLRDDSILPFSAFLTDNFGRRHNYLRISLTEKCNFRCQYCMPEEGVKLTPRGQLLSTSEVLTLARLFVQEGVDKIRLTGGEPLIRPDVLHIITELRKLEGLKTIAMTTNGMNLARLLPNLKDAGLDLINISLDSLVPAKFEFIVRRKGFHKVMEGVEKAIELGYSPVKINCVVMRGLNEDELLDFAALTEKKPLEVRFIEYMPFDGNKWNFKKMVSYQEMLDRIRQKWPDLEKLQAGQTDTAKTFKVPGFKGQLGFITSMSDHFCRSCNRLRITADGNLKVCLFGNSEVSLRDVLRSGASDEELLQIIGAAVGRKKKQHAGMFSISQMKNRPMILIAVFCTLLIDAKINQRNHPVRFCHSQNSNKVASCKQSESNQTTDLKAQLTHTDAQGRATMVDVGGKLPTCRTAVACATVSLGPTAFRLLRDNQLAKGDALTVAQLAGIMASKQTSTLIPLCHPLPLDHTSVTFHLDELLNAVVITATCRTTGRTGVEMEALTTASVTALTVYDMCKAVSHDIIITDIKLVSKTGGEKDFHRHSKQEE</sequence>
<dbReference type="GO" id="GO:0051539">
    <property type="term" value="F:4 iron, 4 sulfur cluster binding"/>
    <property type="evidence" value="ECO:0007669"/>
    <property type="project" value="UniProtKB-KW"/>
</dbReference>
<dbReference type="InterPro" id="IPR050105">
    <property type="entry name" value="MoCo_biosynth_MoaA/MoaC"/>
</dbReference>